<dbReference type="RefSeq" id="WP_266337526.1">
    <property type="nucleotide sequence ID" value="NZ_JAPKNK010000002.1"/>
</dbReference>
<dbReference type="Gene3D" id="3.90.25.10">
    <property type="entry name" value="UDP-galactose 4-epimerase, domain 1"/>
    <property type="match status" value="1"/>
</dbReference>
<protein>
    <submittedName>
        <fullName evidence="2">SDR family oxidoreductase</fullName>
    </submittedName>
</protein>
<dbReference type="CDD" id="cd05269">
    <property type="entry name" value="TMR_SDR_a"/>
    <property type="match status" value="1"/>
</dbReference>
<dbReference type="Pfam" id="PF13460">
    <property type="entry name" value="NAD_binding_10"/>
    <property type="match status" value="1"/>
</dbReference>
<sequence>MKNADAPRLFITGSTGELGRLVVSELLKRVPASSIVAGVRSVDHDVARQIAAEGIELRIADYSRPDTLLTAFTGIDRLLLISSSADHDRVGQHRNVIEAAKASDVRLFAYTSLLHADTSVLGLGEDHRRTEALLKASGLPVVLLRHGWYMENHMASVSPALQYGAVIGSAGEGRFSTATRADFAEAAAVVLSTEDQAGRIYELAGDQSYSLADLADAIATSAGKPIAYKDMPGAAFKNALVGMGLPESTAKLIADSDVAASKGALEDNDRQLSALIDRPTASYRQVVEQTVRGLAQPHPTGSERICS</sequence>
<comment type="caution">
    <text evidence="2">The sequence shown here is derived from an EMBL/GenBank/DDBJ whole genome shotgun (WGS) entry which is preliminary data.</text>
</comment>
<dbReference type="Gene3D" id="3.40.50.720">
    <property type="entry name" value="NAD(P)-binding Rossmann-like Domain"/>
    <property type="match status" value="1"/>
</dbReference>
<feature type="domain" description="NAD(P)-binding" evidence="1">
    <location>
        <begin position="13"/>
        <end position="192"/>
    </location>
</feature>
<dbReference type="PANTHER" id="PTHR47129:SF1">
    <property type="entry name" value="NMRA-LIKE DOMAIN-CONTAINING PROTEIN"/>
    <property type="match status" value="1"/>
</dbReference>
<dbReference type="InterPro" id="IPR036291">
    <property type="entry name" value="NAD(P)-bd_dom_sf"/>
</dbReference>
<organism evidence="2 3">
    <name type="scientific">Kaistia nematophila</name>
    <dbReference type="NCBI Taxonomy" id="2994654"/>
    <lineage>
        <taxon>Bacteria</taxon>
        <taxon>Pseudomonadati</taxon>
        <taxon>Pseudomonadota</taxon>
        <taxon>Alphaproteobacteria</taxon>
        <taxon>Hyphomicrobiales</taxon>
        <taxon>Kaistiaceae</taxon>
        <taxon>Kaistia</taxon>
    </lineage>
</organism>
<accession>A0A9X3IJG8</accession>
<evidence type="ECO:0000313" key="3">
    <source>
        <dbReference type="Proteomes" id="UP001144805"/>
    </source>
</evidence>
<gene>
    <name evidence="2" type="ORF">OSH07_05035</name>
</gene>
<dbReference type="Proteomes" id="UP001144805">
    <property type="component" value="Unassembled WGS sequence"/>
</dbReference>
<name>A0A9X3IJG8_9HYPH</name>
<dbReference type="AlphaFoldDB" id="A0A9X3IJG8"/>
<reference evidence="2" key="1">
    <citation type="submission" date="2022-11" db="EMBL/GenBank/DDBJ databases">
        <title>Biodiversity and phylogenetic relationships of bacteria.</title>
        <authorList>
            <person name="Machado R.A.R."/>
            <person name="Bhat A."/>
            <person name="Loulou A."/>
            <person name="Kallel S."/>
        </authorList>
    </citation>
    <scope>NUCLEOTIDE SEQUENCE</scope>
    <source>
        <strain evidence="2">K-TC2</strain>
    </source>
</reference>
<dbReference type="InterPro" id="IPR052718">
    <property type="entry name" value="NmrA-type_oxidoreductase"/>
</dbReference>
<keyword evidence="3" id="KW-1185">Reference proteome</keyword>
<dbReference type="SUPFAM" id="SSF51735">
    <property type="entry name" value="NAD(P)-binding Rossmann-fold domains"/>
    <property type="match status" value="1"/>
</dbReference>
<dbReference type="PANTHER" id="PTHR47129">
    <property type="entry name" value="QUINONE OXIDOREDUCTASE 2"/>
    <property type="match status" value="1"/>
</dbReference>
<proteinExistence type="predicted"/>
<dbReference type="InterPro" id="IPR016040">
    <property type="entry name" value="NAD(P)-bd_dom"/>
</dbReference>
<dbReference type="EMBL" id="JAPKNK010000002">
    <property type="protein sequence ID" value="MCX5568549.1"/>
    <property type="molecule type" value="Genomic_DNA"/>
</dbReference>
<evidence type="ECO:0000313" key="2">
    <source>
        <dbReference type="EMBL" id="MCX5568549.1"/>
    </source>
</evidence>
<evidence type="ECO:0000259" key="1">
    <source>
        <dbReference type="Pfam" id="PF13460"/>
    </source>
</evidence>